<evidence type="ECO:0000256" key="6">
    <source>
        <dbReference type="SAM" id="MobiDB-lite"/>
    </source>
</evidence>
<dbReference type="FunFam" id="1.25.40.770:FF:000001">
    <property type="entry name" value="Transcription initiation factor TFIID subunit 6"/>
    <property type="match status" value="1"/>
</dbReference>
<dbReference type="SUPFAM" id="SSF47113">
    <property type="entry name" value="Histone-fold"/>
    <property type="match status" value="1"/>
</dbReference>
<name>A0A9N8ZVX2_9GLOM</name>
<dbReference type="InterPro" id="IPR037796">
    <property type="entry name" value="TAF6"/>
</dbReference>
<dbReference type="SUPFAM" id="SSF48371">
    <property type="entry name" value="ARM repeat"/>
    <property type="match status" value="1"/>
</dbReference>
<dbReference type="GO" id="GO:0003713">
    <property type="term" value="F:transcription coactivator activity"/>
    <property type="evidence" value="ECO:0007669"/>
    <property type="project" value="TreeGrafter"/>
</dbReference>
<keyword evidence="4" id="KW-0804">Transcription</keyword>
<protein>
    <submittedName>
        <fullName evidence="8">5971_t:CDS:1</fullName>
    </submittedName>
</protein>
<dbReference type="GO" id="GO:0046982">
    <property type="term" value="F:protein heterodimerization activity"/>
    <property type="evidence" value="ECO:0007669"/>
    <property type="project" value="InterPro"/>
</dbReference>
<evidence type="ECO:0000313" key="8">
    <source>
        <dbReference type="EMBL" id="CAG8508564.1"/>
    </source>
</evidence>
<dbReference type="InterPro" id="IPR004823">
    <property type="entry name" value="TAF_TATA-bd_Histone-like_dom"/>
</dbReference>
<dbReference type="GO" id="GO:0005669">
    <property type="term" value="C:transcription factor TFIID complex"/>
    <property type="evidence" value="ECO:0007669"/>
    <property type="project" value="InterPro"/>
</dbReference>
<dbReference type="AlphaFoldDB" id="A0A9N8ZVX2"/>
<evidence type="ECO:0000256" key="4">
    <source>
        <dbReference type="ARBA" id="ARBA00023163"/>
    </source>
</evidence>
<dbReference type="PANTHER" id="PTHR10221:SF9">
    <property type="entry name" value="TRANSCRIPTION INITIATION FACTOR TFIID SUBUNIT 6"/>
    <property type="match status" value="1"/>
</dbReference>
<keyword evidence="3" id="KW-0805">Transcription regulation</keyword>
<dbReference type="InterPro" id="IPR009072">
    <property type="entry name" value="Histone-fold"/>
</dbReference>
<evidence type="ECO:0000256" key="5">
    <source>
        <dbReference type="ARBA" id="ARBA00023242"/>
    </source>
</evidence>
<feature type="domain" description="TATA box binding protein associated factor (TAF) histone-like fold" evidence="7">
    <location>
        <begin position="3"/>
        <end position="91"/>
    </location>
</feature>
<dbReference type="Gene3D" id="1.10.20.10">
    <property type="entry name" value="Histone, subunit A"/>
    <property type="match status" value="1"/>
</dbReference>
<comment type="subcellular location">
    <subcellularLocation>
        <location evidence="1">Nucleus</location>
    </subcellularLocation>
</comment>
<keyword evidence="5" id="KW-0539">Nucleus</keyword>
<organism evidence="8 9">
    <name type="scientific">Paraglomus brasilianum</name>
    <dbReference type="NCBI Taxonomy" id="144538"/>
    <lineage>
        <taxon>Eukaryota</taxon>
        <taxon>Fungi</taxon>
        <taxon>Fungi incertae sedis</taxon>
        <taxon>Mucoromycota</taxon>
        <taxon>Glomeromycotina</taxon>
        <taxon>Glomeromycetes</taxon>
        <taxon>Paraglomerales</taxon>
        <taxon>Paraglomeraceae</taxon>
        <taxon>Paraglomus</taxon>
    </lineage>
</organism>
<dbReference type="SMART" id="SM00803">
    <property type="entry name" value="TAF"/>
    <property type="match status" value="1"/>
</dbReference>
<dbReference type="InterPro" id="IPR011442">
    <property type="entry name" value="TAF6_C"/>
</dbReference>
<dbReference type="EMBL" id="CAJVPI010000254">
    <property type="protein sequence ID" value="CAG8508564.1"/>
    <property type="molecule type" value="Genomic_DNA"/>
</dbReference>
<accession>A0A9N8ZVX2</accession>
<dbReference type="GO" id="GO:0051123">
    <property type="term" value="P:RNA polymerase II preinitiation complex assembly"/>
    <property type="evidence" value="ECO:0007669"/>
    <property type="project" value="TreeGrafter"/>
</dbReference>
<evidence type="ECO:0000256" key="2">
    <source>
        <dbReference type="ARBA" id="ARBA00007688"/>
    </source>
</evidence>
<reference evidence="8" key="1">
    <citation type="submission" date="2021-06" db="EMBL/GenBank/DDBJ databases">
        <authorList>
            <person name="Kallberg Y."/>
            <person name="Tangrot J."/>
            <person name="Rosling A."/>
        </authorList>
    </citation>
    <scope>NUCLEOTIDE SEQUENCE</scope>
    <source>
        <strain evidence="8">BR232B</strain>
    </source>
</reference>
<feature type="region of interest" description="Disordered" evidence="6">
    <location>
        <begin position="161"/>
        <end position="191"/>
    </location>
</feature>
<dbReference type="Pfam" id="PF07571">
    <property type="entry name" value="TAF6_C"/>
    <property type="match status" value="1"/>
</dbReference>
<comment type="caution">
    <text evidence="8">The sequence shown here is derived from an EMBL/GenBank/DDBJ whole genome shotgun (WGS) entry which is preliminary data.</text>
</comment>
<dbReference type="OrthoDB" id="361039at2759"/>
<dbReference type="Pfam" id="PF02969">
    <property type="entry name" value="TAF"/>
    <property type="match status" value="2"/>
</dbReference>
<dbReference type="InterPro" id="IPR016024">
    <property type="entry name" value="ARM-type_fold"/>
</dbReference>
<dbReference type="GO" id="GO:0046695">
    <property type="term" value="C:SLIK (SAGA-like) complex"/>
    <property type="evidence" value="ECO:0007669"/>
    <property type="project" value="InterPro"/>
</dbReference>
<comment type="similarity">
    <text evidence="2">Belongs to the TAF6 family.</text>
</comment>
<evidence type="ECO:0000256" key="3">
    <source>
        <dbReference type="ARBA" id="ARBA00023015"/>
    </source>
</evidence>
<dbReference type="Gene3D" id="1.25.40.770">
    <property type="entry name" value="TAF6, C-terminal HEAT repeat domain"/>
    <property type="match status" value="1"/>
</dbReference>
<evidence type="ECO:0000256" key="1">
    <source>
        <dbReference type="ARBA" id="ARBA00004123"/>
    </source>
</evidence>
<dbReference type="InterPro" id="IPR046344">
    <property type="entry name" value="TAF6_C_sf"/>
</dbReference>
<evidence type="ECO:0000259" key="7">
    <source>
        <dbReference type="SMART" id="SM00803"/>
    </source>
</evidence>
<sequence length="470" mass="53482">MAGIFSKETIKTTAEAVGITNINEDVATALSQDLEYRIHEIIQFFGLNLSDWLRFMYSSDLKFLLLQEAIKFMRHAKRTRMTSDDIDHAMRVRNVEPLYGFNGSDQYKFQRLTTNYADIYYLEDDELDFENIMNVPLPKVPLDVTFTAHWLAIEGVQPATPQNPVPEGARANTHTVDVRTERPAPSNGAPMEIDVRPLVKHNLSRELQTYYEKITKAVLSEESRLRVTALNSLKEDPALHQLLPYFVQFICSKVAEGYEDINVLENAMNMTDSLLNNQSLYMDPYLHQLIPAILSCLVAKSLGPPNDTKHWDIRDRAANLIQSICVRYGVQYYTLQPRICKTLLRAFLDISKPFTTHYGAIVGLSTLGREVVKLLVLPNLKPYSIVLEQELVHSDDPVKRSEAQRCYNAILLALMTLKEDAISSDGKQPPPLEELRDPLEKRIGQLFANELISNLHLDVTMGILNNMTED</sequence>
<gene>
    <name evidence="8" type="ORF">PBRASI_LOCUS2988</name>
</gene>
<dbReference type="CDD" id="cd22931">
    <property type="entry name" value="HFD_TAF6"/>
    <property type="match status" value="1"/>
</dbReference>
<dbReference type="PANTHER" id="PTHR10221">
    <property type="entry name" value="TRANSCRIPTION INITIATION FACTOR TFIID SUBUNIT 6"/>
    <property type="match status" value="1"/>
</dbReference>
<keyword evidence="9" id="KW-1185">Reference proteome</keyword>
<dbReference type="CDD" id="cd08050">
    <property type="entry name" value="TAF6C"/>
    <property type="match status" value="1"/>
</dbReference>
<proteinExistence type="inferred from homology"/>
<dbReference type="Proteomes" id="UP000789739">
    <property type="component" value="Unassembled WGS sequence"/>
</dbReference>
<dbReference type="GO" id="GO:0000124">
    <property type="term" value="C:SAGA complex"/>
    <property type="evidence" value="ECO:0007669"/>
    <property type="project" value="InterPro"/>
</dbReference>
<dbReference type="GO" id="GO:0016251">
    <property type="term" value="F:RNA polymerase II general transcription initiation factor activity"/>
    <property type="evidence" value="ECO:0007669"/>
    <property type="project" value="InterPro"/>
</dbReference>
<evidence type="ECO:0000313" key="9">
    <source>
        <dbReference type="Proteomes" id="UP000789739"/>
    </source>
</evidence>